<dbReference type="AlphaFoldDB" id="A0AAV1WVL3"/>
<dbReference type="GO" id="GO:0045087">
    <property type="term" value="P:innate immune response"/>
    <property type="evidence" value="ECO:0007669"/>
    <property type="project" value="InterPro"/>
</dbReference>
<dbReference type="GO" id="GO:0050793">
    <property type="term" value="P:regulation of developmental process"/>
    <property type="evidence" value="ECO:0007669"/>
    <property type="project" value="InterPro"/>
</dbReference>
<organism evidence="2 3">
    <name type="scientific">Lupinus luteus</name>
    <name type="common">European yellow lupine</name>
    <dbReference type="NCBI Taxonomy" id="3873"/>
    <lineage>
        <taxon>Eukaryota</taxon>
        <taxon>Viridiplantae</taxon>
        <taxon>Streptophyta</taxon>
        <taxon>Embryophyta</taxon>
        <taxon>Tracheophyta</taxon>
        <taxon>Spermatophyta</taxon>
        <taxon>Magnoliopsida</taxon>
        <taxon>eudicotyledons</taxon>
        <taxon>Gunneridae</taxon>
        <taxon>Pentapetalae</taxon>
        <taxon>rosids</taxon>
        <taxon>fabids</taxon>
        <taxon>Fabales</taxon>
        <taxon>Fabaceae</taxon>
        <taxon>Papilionoideae</taxon>
        <taxon>50 kb inversion clade</taxon>
        <taxon>genistoids sensu lato</taxon>
        <taxon>core genistoids</taxon>
        <taxon>Genisteae</taxon>
        <taxon>Lupinus</taxon>
    </lineage>
</organism>
<proteinExistence type="predicted"/>
<dbReference type="InterPro" id="IPR044700">
    <property type="entry name" value="PIP2/PIPL1"/>
</dbReference>
<protein>
    <submittedName>
        <fullName evidence="2">Uncharacterized protein</fullName>
    </submittedName>
</protein>
<feature type="region of interest" description="Disordered" evidence="1">
    <location>
        <begin position="1"/>
        <end position="60"/>
    </location>
</feature>
<dbReference type="PANTHER" id="PTHR34663">
    <property type="entry name" value="OS06G0637400 PROTEIN"/>
    <property type="match status" value="1"/>
</dbReference>
<sequence length="60" mass="5940">MKQSGSSPVEGHKVTSTSTLGLGGIKNSGPSSEGEGHKFTNSETLGGIKNSGPSSKGEGH</sequence>
<keyword evidence="3" id="KW-1185">Reference proteome</keyword>
<reference evidence="2 3" key="1">
    <citation type="submission" date="2024-03" db="EMBL/GenBank/DDBJ databases">
        <authorList>
            <person name="Martinez-Hernandez J."/>
        </authorList>
    </citation>
    <scope>NUCLEOTIDE SEQUENCE [LARGE SCALE GENOMIC DNA]</scope>
</reference>
<comment type="caution">
    <text evidence="2">The sequence shown here is derived from an EMBL/GenBank/DDBJ whole genome shotgun (WGS) entry which is preliminary data.</text>
</comment>
<accession>A0AAV1WVL3</accession>
<evidence type="ECO:0000313" key="3">
    <source>
        <dbReference type="Proteomes" id="UP001497480"/>
    </source>
</evidence>
<dbReference type="Proteomes" id="UP001497480">
    <property type="component" value="Unassembled WGS sequence"/>
</dbReference>
<dbReference type="PANTHER" id="PTHR34663:SF21">
    <property type="entry name" value="PROTEIN, PUTATIVE-RELATED"/>
    <property type="match status" value="1"/>
</dbReference>
<dbReference type="EMBL" id="CAXHTB010000010">
    <property type="protein sequence ID" value="CAL0313449.1"/>
    <property type="molecule type" value="Genomic_DNA"/>
</dbReference>
<evidence type="ECO:0000313" key="2">
    <source>
        <dbReference type="EMBL" id="CAL0313449.1"/>
    </source>
</evidence>
<name>A0AAV1WVL3_LUPLU</name>
<gene>
    <name evidence="2" type="ORF">LLUT_LOCUS14509</name>
</gene>
<evidence type="ECO:0000256" key="1">
    <source>
        <dbReference type="SAM" id="MobiDB-lite"/>
    </source>
</evidence>